<evidence type="ECO:0000313" key="1">
    <source>
        <dbReference type="EMBL" id="CAB4948011.1"/>
    </source>
</evidence>
<sequence>MPFEARSTAIIEVDFKNLFSISASKSLVTKSFASSYGGSMKTASYWIEILVLRNLATDELNTWKLPDPTIFSNNSKLLSATFTALSSLSTACTSPAPLDSASALTAPEPAYRSKKYLLLIPPSSDSKEEKSASRARSEVGLVSPIGEIRFRPFAMPAIIRI</sequence>
<proteinExistence type="predicted"/>
<dbReference type="AlphaFoldDB" id="A0A6J7JYZ4"/>
<name>A0A6J7JYZ4_9ZZZZ</name>
<gene>
    <name evidence="1" type="ORF">UFOPK3783_00698</name>
</gene>
<dbReference type="EMBL" id="CAFBNI010000084">
    <property type="protein sequence ID" value="CAB4948011.1"/>
    <property type="molecule type" value="Genomic_DNA"/>
</dbReference>
<protein>
    <submittedName>
        <fullName evidence="1">Unannotated protein</fullName>
    </submittedName>
</protein>
<reference evidence="1" key="1">
    <citation type="submission" date="2020-05" db="EMBL/GenBank/DDBJ databases">
        <authorList>
            <person name="Chiriac C."/>
            <person name="Salcher M."/>
            <person name="Ghai R."/>
            <person name="Kavagutti S V."/>
        </authorList>
    </citation>
    <scope>NUCLEOTIDE SEQUENCE</scope>
</reference>
<organism evidence="1">
    <name type="scientific">freshwater metagenome</name>
    <dbReference type="NCBI Taxonomy" id="449393"/>
    <lineage>
        <taxon>unclassified sequences</taxon>
        <taxon>metagenomes</taxon>
        <taxon>ecological metagenomes</taxon>
    </lineage>
</organism>
<accession>A0A6J7JYZ4</accession>